<protein>
    <recommendedName>
        <fullName evidence="7 8">Phospho-N-acetylmuramoyl-pentapeptide-transferase</fullName>
        <ecNumber evidence="7 8">2.7.8.13</ecNumber>
    </recommendedName>
    <alternativeName>
        <fullName evidence="7">UDP-MurNAc-pentapeptide phosphotransferase</fullName>
    </alternativeName>
</protein>
<dbReference type="HAMAP" id="MF_00038">
    <property type="entry name" value="MraY"/>
    <property type="match status" value="1"/>
</dbReference>
<evidence type="ECO:0000256" key="3">
    <source>
        <dbReference type="ARBA" id="ARBA00022679"/>
    </source>
</evidence>
<name>A0A7T7CFX2_9BACI</name>
<dbReference type="UniPathway" id="UPA00219"/>
<evidence type="ECO:0000256" key="8">
    <source>
        <dbReference type="NCBIfam" id="TIGR00445"/>
    </source>
</evidence>
<keyword evidence="7 9" id="KW-0460">Magnesium</keyword>
<dbReference type="InterPro" id="IPR003524">
    <property type="entry name" value="PNAcMuramoyl-5peptid_Trfase"/>
</dbReference>
<dbReference type="GO" id="GO:0005886">
    <property type="term" value="C:plasma membrane"/>
    <property type="evidence" value="ECO:0007669"/>
    <property type="project" value="UniProtKB-SubCell"/>
</dbReference>
<feature type="transmembrane region" description="Helical" evidence="7">
    <location>
        <begin position="270"/>
        <end position="291"/>
    </location>
</feature>
<keyword evidence="5 7" id="KW-1133">Transmembrane helix</keyword>
<feature type="binding site" evidence="9">
    <location>
        <position position="274"/>
    </location>
    <ligand>
        <name>Mg(2+)</name>
        <dbReference type="ChEBI" id="CHEBI:18420"/>
    </ligand>
</feature>
<dbReference type="PROSITE" id="PS01347">
    <property type="entry name" value="MRAY_1"/>
    <property type="match status" value="1"/>
</dbReference>
<gene>
    <name evidence="7" type="primary">mraY</name>
    <name evidence="10" type="ORF">HUG20_12365</name>
</gene>
<dbReference type="AlphaFoldDB" id="A0A7T7CFX2"/>
<comment type="cofactor">
    <cofactor evidence="7 9">
        <name>Mg(2+)</name>
        <dbReference type="ChEBI" id="CHEBI:18420"/>
    </cofactor>
</comment>
<sequence>MYPLKRESQSPPKHEIHNLRCCAGPPGTSKPYRNETKGVNILSEPSILAAIVAAFVLSVLLSPLFIPMLHRLKFGQSIREEGPSSHQKKSGTPTMGGIVVILALALSVLLVVSIFTDLEFNYQIGLLMLVTIAFGLVGFLDDFIKVVLKRNLGLNSKQKLLAQLVVAAVFYFVLQQYEFSTVVQIPATDFSVDIGILYLLLVAVMLVGASNAVNLTDGLDGLLAGTSAIAFGAYVVLAWYAGFPEVAVFCAAVVGAVLGFLVFNAHPAKVFMGDTGSLALGGAIAAVAIILKMEILLIIIGGVFVIETISVMIQVIVFKWKGRRVFKMSPLHHHYELSGWSEWKVVVVFWLCGIVFAVIGVYIEVWAI</sequence>
<feature type="transmembrane region" description="Helical" evidence="7">
    <location>
        <begin position="47"/>
        <end position="69"/>
    </location>
</feature>
<dbReference type="GO" id="GO:0008360">
    <property type="term" value="P:regulation of cell shape"/>
    <property type="evidence" value="ECO:0007669"/>
    <property type="project" value="UniProtKB-KW"/>
</dbReference>
<comment type="subcellular location">
    <subcellularLocation>
        <location evidence="7">Cell membrane</location>
        <topology evidence="7">Multi-pass membrane protein</topology>
    </subcellularLocation>
    <subcellularLocation>
        <location evidence="1">Membrane</location>
        <topology evidence="1">Multi-pass membrane protein</topology>
    </subcellularLocation>
</comment>
<feature type="transmembrane region" description="Helical" evidence="7">
    <location>
        <begin position="297"/>
        <end position="318"/>
    </location>
</feature>
<proteinExistence type="inferred from homology"/>
<keyword evidence="7" id="KW-0961">Cell wall biogenesis/degradation</keyword>
<dbReference type="PANTHER" id="PTHR22926">
    <property type="entry name" value="PHOSPHO-N-ACETYLMURAMOYL-PENTAPEPTIDE-TRANSFERASE"/>
    <property type="match status" value="1"/>
</dbReference>
<dbReference type="NCBIfam" id="TIGR00445">
    <property type="entry name" value="mraY"/>
    <property type="match status" value="1"/>
</dbReference>
<feature type="binding site" evidence="9">
    <location>
        <position position="214"/>
    </location>
    <ligand>
        <name>Mg(2+)</name>
        <dbReference type="ChEBI" id="CHEBI:18420"/>
    </ligand>
</feature>
<keyword evidence="6 7" id="KW-0472">Membrane</keyword>
<dbReference type="Pfam" id="PF00953">
    <property type="entry name" value="Glycos_transf_4"/>
    <property type="match status" value="1"/>
</dbReference>
<dbReference type="InterPro" id="IPR018480">
    <property type="entry name" value="PNAcMuramoyl-5peptid_Trfase_CS"/>
</dbReference>
<dbReference type="PROSITE" id="PS01348">
    <property type="entry name" value="MRAY_2"/>
    <property type="match status" value="1"/>
</dbReference>
<evidence type="ECO:0000256" key="5">
    <source>
        <dbReference type="ARBA" id="ARBA00022989"/>
    </source>
</evidence>
<dbReference type="KEGG" id="scib:HUG20_12365"/>
<evidence type="ECO:0000313" key="11">
    <source>
        <dbReference type="Proteomes" id="UP000595349"/>
    </source>
</evidence>
<comment type="catalytic activity">
    <reaction evidence="7">
        <text>UDP-N-acetyl-alpha-D-muramoyl-L-alanyl-gamma-D-glutamyl-meso-2,6-diaminopimeloyl-D-alanyl-D-alanine + di-trans,octa-cis-undecaprenyl phosphate = di-trans,octa-cis-undecaprenyl diphospho-N-acetyl-alpha-D-muramoyl-L-alanyl-D-glutamyl-meso-2,6-diaminopimeloyl-D-alanyl-D-alanine + UMP</text>
        <dbReference type="Rhea" id="RHEA:28386"/>
        <dbReference type="ChEBI" id="CHEBI:57865"/>
        <dbReference type="ChEBI" id="CHEBI:60392"/>
        <dbReference type="ChEBI" id="CHEBI:61386"/>
        <dbReference type="ChEBI" id="CHEBI:61387"/>
        <dbReference type="EC" id="2.7.8.13"/>
    </reaction>
</comment>
<reference evidence="10 11" key="1">
    <citation type="submission" date="2020-06" db="EMBL/GenBank/DDBJ databases">
        <title>Genomic analysis of Salicibibacter sp. NKC21-4.</title>
        <authorList>
            <person name="Oh Y.J."/>
        </authorList>
    </citation>
    <scope>NUCLEOTIDE SEQUENCE [LARGE SCALE GENOMIC DNA]</scope>
    <source>
        <strain evidence="10 11">NKC21-4</strain>
    </source>
</reference>
<dbReference type="EC" id="2.7.8.13" evidence="7 8"/>
<dbReference type="GO" id="GO:0008963">
    <property type="term" value="F:phospho-N-acetylmuramoyl-pentapeptide-transferase activity"/>
    <property type="evidence" value="ECO:0007669"/>
    <property type="project" value="UniProtKB-UniRule"/>
</dbReference>
<dbReference type="PANTHER" id="PTHR22926:SF5">
    <property type="entry name" value="PHOSPHO-N-ACETYLMURAMOYL-PENTAPEPTIDE-TRANSFERASE HOMOLOG"/>
    <property type="match status" value="1"/>
</dbReference>
<comment type="similarity">
    <text evidence="2 7">Belongs to the glycosyltransferase 4 family. MraY subfamily.</text>
</comment>
<keyword evidence="7" id="KW-0133">Cell shape</keyword>
<evidence type="ECO:0000256" key="7">
    <source>
        <dbReference type="HAMAP-Rule" id="MF_00038"/>
    </source>
</evidence>
<keyword evidence="7" id="KW-0131">Cell cycle</keyword>
<keyword evidence="7 9" id="KW-0479">Metal-binding</keyword>
<feature type="transmembrane region" description="Helical" evidence="7">
    <location>
        <begin position="345"/>
        <end position="363"/>
    </location>
</feature>
<evidence type="ECO:0000256" key="9">
    <source>
        <dbReference type="PIRSR" id="PIRSR600715-1"/>
    </source>
</evidence>
<dbReference type="EMBL" id="CP054706">
    <property type="protein sequence ID" value="QQK80612.1"/>
    <property type="molecule type" value="Genomic_DNA"/>
</dbReference>
<evidence type="ECO:0000256" key="6">
    <source>
        <dbReference type="ARBA" id="ARBA00023136"/>
    </source>
</evidence>
<keyword evidence="4 7" id="KW-0812">Transmembrane</keyword>
<feature type="transmembrane region" description="Helical" evidence="7">
    <location>
        <begin position="95"/>
        <end position="116"/>
    </location>
</feature>
<keyword evidence="7" id="KW-0132">Cell division</keyword>
<dbReference type="Pfam" id="PF10555">
    <property type="entry name" value="MraY_sig1"/>
    <property type="match status" value="1"/>
</dbReference>
<keyword evidence="11" id="KW-1185">Reference proteome</keyword>
<dbReference type="GO" id="GO:0071555">
    <property type="term" value="P:cell wall organization"/>
    <property type="evidence" value="ECO:0007669"/>
    <property type="project" value="UniProtKB-KW"/>
</dbReference>
<organism evidence="10 11">
    <name type="scientific">Salicibibacter cibi</name>
    <dbReference type="NCBI Taxonomy" id="2743001"/>
    <lineage>
        <taxon>Bacteria</taxon>
        <taxon>Bacillati</taxon>
        <taxon>Bacillota</taxon>
        <taxon>Bacilli</taxon>
        <taxon>Bacillales</taxon>
        <taxon>Bacillaceae</taxon>
        <taxon>Salicibibacter</taxon>
    </lineage>
</organism>
<feature type="transmembrane region" description="Helical" evidence="7">
    <location>
        <begin position="160"/>
        <end position="178"/>
    </location>
</feature>
<feature type="transmembrane region" description="Helical" evidence="7">
    <location>
        <begin position="246"/>
        <end position="263"/>
    </location>
</feature>
<comment type="pathway">
    <text evidence="7">Cell wall biogenesis; peptidoglycan biosynthesis.</text>
</comment>
<evidence type="ECO:0000256" key="4">
    <source>
        <dbReference type="ARBA" id="ARBA00022692"/>
    </source>
</evidence>
<keyword evidence="3 7" id="KW-0808">Transferase</keyword>
<dbReference type="GO" id="GO:0046872">
    <property type="term" value="F:metal ion binding"/>
    <property type="evidence" value="ECO:0007669"/>
    <property type="project" value="UniProtKB-KW"/>
</dbReference>
<dbReference type="CDD" id="cd06852">
    <property type="entry name" value="GT_MraY"/>
    <property type="match status" value="1"/>
</dbReference>
<dbReference type="GO" id="GO:0009252">
    <property type="term" value="P:peptidoglycan biosynthetic process"/>
    <property type="evidence" value="ECO:0007669"/>
    <property type="project" value="UniProtKB-UniRule"/>
</dbReference>
<evidence type="ECO:0000256" key="1">
    <source>
        <dbReference type="ARBA" id="ARBA00004141"/>
    </source>
</evidence>
<accession>A0A7T7CFX2</accession>
<feature type="transmembrane region" description="Helical" evidence="7">
    <location>
        <begin position="190"/>
        <end position="209"/>
    </location>
</feature>
<feature type="transmembrane region" description="Helical" evidence="7">
    <location>
        <begin position="221"/>
        <end position="240"/>
    </location>
</feature>
<keyword evidence="7" id="KW-0573">Peptidoglycan synthesis</keyword>
<dbReference type="Proteomes" id="UP000595349">
    <property type="component" value="Chromosome"/>
</dbReference>
<keyword evidence="7" id="KW-1003">Cell membrane</keyword>
<comment type="function">
    <text evidence="7">Catalyzes the initial step of the lipid cycle reactions in the biosynthesis of the cell wall peptidoglycan: transfers peptidoglycan precursor phospho-MurNAc-pentapeptide from UDP-MurNAc-pentapeptide onto the lipid carrier undecaprenyl phosphate, yielding undecaprenyl-pyrophosphoryl-MurNAc-pentapeptide, known as lipid I.</text>
</comment>
<evidence type="ECO:0000313" key="10">
    <source>
        <dbReference type="EMBL" id="QQK80612.1"/>
    </source>
</evidence>
<dbReference type="GO" id="GO:0051301">
    <property type="term" value="P:cell division"/>
    <property type="evidence" value="ECO:0007669"/>
    <property type="project" value="UniProtKB-KW"/>
</dbReference>
<evidence type="ECO:0000256" key="2">
    <source>
        <dbReference type="ARBA" id="ARBA00005583"/>
    </source>
</evidence>
<dbReference type="InterPro" id="IPR000715">
    <property type="entry name" value="Glycosyl_transferase_4"/>
</dbReference>
<feature type="transmembrane region" description="Helical" evidence="7">
    <location>
        <begin position="122"/>
        <end position="140"/>
    </location>
</feature>